<dbReference type="InterPro" id="IPR025334">
    <property type="entry name" value="DUF4240"/>
</dbReference>
<reference evidence="3 4" key="1">
    <citation type="submission" date="2021-02" db="EMBL/GenBank/DDBJ databases">
        <title>De Novo genome assembly of isolated myxobacteria.</title>
        <authorList>
            <person name="Stevens D.C."/>
        </authorList>
    </citation>
    <scope>NUCLEOTIDE SEQUENCE [LARGE SCALE GENOMIC DNA]</scope>
    <source>
        <strain evidence="3 4">SCHIC003</strain>
    </source>
</reference>
<gene>
    <name evidence="3" type="ORF">JY572_17215</name>
</gene>
<organism evidence="3 4">
    <name type="scientific">Myxococcus landrumensis</name>
    <dbReference type="NCBI Taxonomy" id="2813577"/>
    <lineage>
        <taxon>Bacteria</taxon>
        <taxon>Pseudomonadati</taxon>
        <taxon>Myxococcota</taxon>
        <taxon>Myxococcia</taxon>
        <taxon>Myxococcales</taxon>
        <taxon>Cystobacterineae</taxon>
        <taxon>Myxococcaceae</taxon>
        <taxon>Myxococcus</taxon>
    </lineage>
</organism>
<evidence type="ECO:0000313" key="3">
    <source>
        <dbReference type="EMBL" id="QSQ17671.1"/>
    </source>
</evidence>
<evidence type="ECO:0000256" key="1">
    <source>
        <dbReference type="SAM" id="MobiDB-lite"/>
    </source>
</evidence>
<feature type="region of interest" description="Disordered" evidence="1">
    <location>
        <begin position="142"/>
        <end position="173"/>
    </location>
</feature>
<dbReference type="RefSeq" id="WP_206719290.1">
    <property type="nucleotide sequence ID" value="NZ_CP071091.1"/>
</dbReference>
<evidence type="ECO:0000259" key="2">
    <source>
        <dbReference type="Pfam" id="PF14024"/>
    </source>
</evidence>
<keyword evidence="4" id="KW-1185">Reference proteome</keyword>
<protein>
    <submittedName>
        <fullName evidence="3">DUF4240 domain-containing protein</fullName>
    </submittedName>
</protein>
<sequence length="173" mass="19331">MSEEVFWDLIGRFNWKKSGDDEAVLRPAVTALSKMEVEDIFAFDDILAAKLYALDTREICRGTYRGTLDPDDGEQYISADDFLYCRCVIVANGKGLFEQSLANPMGVPQEMEFEALLTVASAAFEKKTGEEYDHVTPLSWESFSNKEGWKPTSATRPGPYTSEAVPPGNRRPS</sequence>
<dbReference type="Proteomes" id="UP000663090">
    <property type="component" value="Chromosome"/>
</dbReference>
<proteinExistence type="predicted"/>
<accession>A0ABX7NJV1</accession>
<feature type="domain" description="DUF4240" evidence="2">
    <location>
        <begin position="1"/>
        <end position="126"/>
    </location>
</feature>
<dbReference type="EMBL" id="CP071091">
    <property type="protein sequence ID" value="QSQ17671.1"/>
    <property type="molecule type" value="Genomic_DNA"/>
</dbReference>
<dbReference type="Pfam" id="PF14024">
    <property type="entry name" value="DUF4240"/>
    <property type="match status" value="1"/>
</dbReference>
<evidence type="ECO:0000313" key="4">
    <source>
        <dbReference type="Proteomes" id="UP000663090"/>
    </source>
</evidence>
<name>A0ABX7NJV1_9BACT</name>